<sequence>MKSAAAKMPEASRSGFGQRLKRSLPDPVEAFVGGAVWAAAMAASAFVAILMQEWETSAKIQSIAVLFALGGALSFPLALLAARFLSLGRSGEAAFAAAFFSFAAVTVSVTGLIFAFDYRTYYSEWHADAGSITWVFQLVFTTLAALYQFAVLGVRLLFPVGFIALFAVSLWFARMPR</sequence>
<dbReference type="Proteomes" id="UP000323300">
    <property type="component" value="Unassembled WGS sequence"/>
</dbReference>
<accession>A0A1I3Z0P3</accession>
<keyword evidence="1" id="KW-0812">Transmembrane</keyword>
<feature type="transmembrane region" description="Helical" evidence="1">
    <location>
        <begin position="30"/>
        <end position="51"/>
    </location>
</feature>
<proteinExistence type="predicted"/>
<organism evidence="2 3">
    <name type="scientific">Neomesorhizobium albiziae</name>
    <dbReference type="NCBI Taxonomy" id="335020"/>
    <lineage>
        <taxon>Bacteria</taxon>
        <taxon>Pseudomonadati</taxon>
        <taxon>Pseudomonadota</taxon>
        <taxon>Alphaproteobacteria</taxon>
        <taxon>Hyphomicrobiales</taxon>
        <taxon>Phyllobacteriaceae</taxon>
        <taxon>Neomesorhizobium</taxon>
    </lineage>
</organism>
<keyword evidence="1" id="KW-1133">Transmembrane helix</keyword>
<reference evidence="2 3" key="1">
    <citation type="submission" date="2016-10" db="EMBL/GenBank/DDBJ databases">
        <authorList>
            <person name="Varghese N."/>
            <person name="Submissions S."/>
        </authorList>
    </citation>
    <scope>NUCLEOTIDE SEQUENCE [LARGE SCALE GENOMIC DNA]</scope>
    <source>
        <strain evidence="2 3">DSM 21822</strain>
    </source>
</reference>
<dbReference type="EMBL" id="FOSL01000005">
    <property type="protein sequence ID" value="SFK37618.1"/>
    <property type="molecule type" value="Genomic_DNA"/>
</dbReference>
<evidence type="ECO:0000313" key="3">
    <source>
        <dbReference type="Proteomes" id="UP000323300"/>
    </source>
</evidence>
<feature type="transmembrane region" description="Helical" evidence="1">
    <location>
        <begin position="63"/>
        <end position="82"/>
    </location>
</feature>
<evidence type="ECO:0000313" key="2">
    <source>
        <dbReference type="EMBL" id="SFK37618.1"/>
    </source>
</evidence>
<keyword evidence="3" id="KW-1185">Reference proteome</keyword>
<protein>
    <submittedName>
        <fullName evidence="2">Uncharacterized protein</fullName>
    </submittedName>
</protein>
<gene>
    <name evidence="2" type="ORF">SAMN04488498_105297</name>
</gene>
<name>A0A1I3Z0P3_9HYPH</name>
<feature type="transmembrane region" description="Helical" evidence="1">
    <location>
        <begin position="128"/>
        <end position="150"/>
    </location>
</feature>
<dbReference type="AlphaFoldDB" id="A0A1I3Z0P3"/>
<keyword evidence="1" id="KW-0472">Membrane</keyword>
<feature type="transmembrane region" description="Helical" evidence="1">
    <location>
        <begin position="156"/>
        <end position="173"/>
    </location>
</feature>
<evidence type="ECO:0000256" key="1">
    <source>
        <dbReference type="SAM" id="Phobius"/>
    </source>
</evidence>
<feature type="transmembrane region" description="Helical" evidence="1">
    <location>
        <begin position="94"/>
        <end position="116"/>
    </location>
</feature>